<dbReference type="PRINTS" id="PR00139">
    <property type="entry name" value="ASNGLNASE"/>
</dbReference>
<dbReference type="Pfam" id="PF00710">
    <property type="entry name" value="Asparaginase"/>
    <property type="match status" value="1"/>
</dbReference>
<dbReference type="SMART" id="SM00870">
    <property type="entry name" value="Asparaginase"/>
    <property type="match status" value="1"/>
</dbReference>
<feature type="region of interest" description="Disordered" evidence="5">
    <location>
        <begin position="1"/>
        <end position="30"/>
    </location>
</feature>
<dbReference type="GO" id="GO:0004067">
    <property type="term" value="F:asparaginase activity"/>
    <property type="evidence" value="ECO:0007669"/>
    <property type="project" value="UniProtKB-UniRule"/>
</dbReference>
<dbReference type="InterPro" id="IPR037152">
    <property type="entry name" value="L-asparaginase_N_sf"/>
</dbReference>
<evidence type="ECO:0000313" key="9">
    <source>
        <dbReference type="Proteomes" id="UP000244893"/>
    </source>
</evidence>
<proteinExistence type="inferred from homology"/>
<feature type="binding site" evidence="4">
    <location>
        <begin position="124"/>
        <end position="125"/>
    </location>
    <ligand>
        <name>substrate</name>
    </ligand>
</feature>
<dbReference type="SUPFAM" id="SSF53774">
    <property type="entry name" value="Glutaminase/Asparaginase"/>
    <property type="match status" value="1"/>
</dbReference>
<evidence type="ECO:0000259" key="7">
    <source>
        <dbReference type="Pfam" id="PF17763"/>
    </source>
</evidence>
<dbReference type="EMBL" id="QEOP01000001">
    <property type="protein sequence ID" value="PVZ96198.1"/>
    <property type="molecule type" value="Genomic_DNA"/>
</dbReference>
<dbReference type="SFLD" id="SFLDS00057">
    <property type="entry name" value="Glutaminase/Asparaginase"/>
    <property type="match status" value="1"/>
</dbReference>
<evidence type="ECO:0000256" key="5">
    <source>
        <dbReference type="SAM" id="MobiDB-lite"/>
    </source>
</evidence>
<sequence>MRSCRTSSAGSRSRRLRDTRSIASSARDRRAQVSAPLPRIAVVALGGTIGAPVDASGSNSALAIDGRTLVASIPGLDGVADIEPSTFRSVMSADIGVGDVVDLAARISELAAHGADGVVITQGTDTLEEVAYLLDLLLQVEIPVVVTGAMRNPGRPVVDGPANVIDAVRTATRPELASLGVLVVMAGEIHSARTVRKLHTSALAAFGSPGTGPIGWVVEDRVRVPLQPARRRITLSPAPGALPRVALHRLALGDDTAVLELIPSLGYDGLVIETYGAGHVGSRALDALSRAVDAMPVVFASRTGSGELYRATGGYPGSEKDLADRGLISAVDLDGLKARLLLLALLAAGVHDRAAMTAAFEAHL</sequence>
<gene>
    <name evidence="8" type="ORF">DDQ50_07185</name>
</gene>
<keyword evidence="2" id="KW-0378">Hydrolase</keyword>
<dbReference type="PIRSF" id="PIRSF500176">
    <property type="entry name" value="L_ASNase"/>
    <property type="match status" value="1"/>
</dbReference>
<dbReference type="InterPro" id="IPR036152">
    <property type="entry name" value="Asp/glu_Ase-like_sf"/>
</dbReference>
<dbReference type="PANTHER" id="PTHR11707">
    <property type="entry name" value="L-ASPARAGINASE"/>
    <property type="match status" value="1"/>
</dbReference>
<keyword evidence="9" id="KW-1185">Reference proteome</keyword>
<evidence type="ECO:0000256" key="4">
    <source>
        <dbReference type="PIRSR" id="PIRSR001220-2"/>
    </source>
</evidence>
<evidence type="ECO:0000313" key="8">
    <source>
        <dbReference type="EMBL" id="PVZ96198.1"/>
    </source>
</evidence>
<dbReference type="PROSITE" id="PS51732">
    <property type="entry name" value="ASN_GLN_ASE_3"/>
    <property type="match status" value="1"/>
</dbReference>
<evidence type="ECO:0000256" key="1">
    <source>
        <dbReference type="ARBA" id="ARBA00010518"/>
    </source>
</evidence>
<dbReference type="Gene3D" id="3.40.50.1170">
    <property type="entry name" value="L-asparaginase, N-terminal domain"/>
    <property type="match status" value="1"/>
</dbReference>
<feature type="active site" description="O-isoaspartyl threonine intermediate" evidence="3">
    <location>
        <position position="48"/>
    </location>
</feature>
<dbReference type="GO" id="GO:0006528">
    <property type="term" value="P:asparagine metabolic process"/>
    <property type="evidence" value="ECO:0007669"/>
    <property type="project" value="InterPro"/>
</dbReference>
<dbReference type="InterPro" id="IPR004550">
    <property type="entry name" value="AsnASE_II"/>
</dbReference>
<dbReference type="Pfam" id="PF17763">
    <property type="entry name" value="Asparaginase_C"/>
    <property type="match status" value="1"/>
</dbReference>
<dbReference type="OrthoDB" id="9788068at2"/>
<dbReference type="AlphaFoldDB" id="A0A2V1HUE0"/>
<feature type="compositionally biased region" description="Polar residues" evidence="5">
    <location>
        <begin position="1"/>
        <end position="11"/>
    </location>
</feature>
<comment type="similarity">
    <text evidence="1">Belongs to the asparaginase 1 family.</text>
</comment>
<protein>
    <submittedName>
        <fullName evidence="8">Asparaginase</fullName>
    </submittedName>
</protein>
<evidence type="ECO:0000259" key="6">
    <source>
        <dbReference type="Pfam" id="PF00710"/>
    </source>
</evidence>
<feature type="domain" description="L-asparaginase N-terminal" evidence="6">
    <location>
        <begin position="39"/>
        <end position="227"/>
    </location>
</feature>
<dbReference type="Gene3D" id="3.40.50.40">
    <property type="match status" value="1"/>
</dbReference>
<dbReference type="CDD" id="cd08964">
    <property type="entry name" value="L-asparaginase_II"/>
    <property type="match status" value="1"/>
</dbReference>
<comment type="caution">
    <text evidence="8">The sequence shown here is derived from an EMBL/GenBank/DDBJ whole genome shotgun (WGS) entry which is preliminary data.</text>
</comment>
<feature type="binding site" evidence="4">
    <location>
        <position position="92"/>
    </location>
    <ligand>
        <name>substrate</name>
    </ligand>
</feature>
<dbReference type="InterPro" id="IPR027473">
    <property type="entry name" value="L-asparaginase_C"/>
</dbReference>
<accession>A0A2V1HUE0</accession>
<reference evidence="8 9" key="1">
    <citation type="submission" date="2018-05" db="EMBL/GenBank/DDBJ databases">
        <title>Amnibacterium sp. M8JJ-5, whole genome shotgun sequence.</title>
        <authorList>
            <person name="Tuo L."/>
        </authorList>
    </citation>
    <scope>NUCLEOTIDE SEQUENCE [LARGE SCALE GENOMIC DNA]</scope>
    <source>
        <strain evidence="8 9">M8JJ-5</strain>
    </source>
</reference>
<name>A0A2V1HUE0_9MICO</name>
<dbReference type="Proteomes" id="UP000244893">
    <property type="component" value="Unassembled WGS sequence"/>
</dbReference>
<dbReference type="PIRSF" id="PIRSF001220">
    <property type="entry name" value="L-ASNase_gatD"/>
    <property type="match status" value="1"/>
</dbReference>
<evidence type="ECO:0000256" key="2">
    <source>
        <dbReference type="ARBA" id="ARBA00022801"/>
    </source>
</evidence>
<dbReference type="InterPro" id="IPR006034">
    <property type="entry name" value="Asparaginase/glutaminase-like"/>
</dbReference>
<organism evidence="8 9">
    <name type="scientific">Amnibacterium flavum</name>
    <dbReference type="NCBI Taxonomy" id="2173173"/>
    <lineage>
        <taxon>Bacteria</taxon>
        <taxon>Bacillati</taxon>
        <taxon>Actinomycetota</taxon>
        <taxon>Actinomycetes</taxon>
        <taxon>Micrococcales</taxon>
        <taxon>Microbacteriaceae</taxon>
        <taxon>Amnibacterium</taxon>
    </lineage>
</organism>
<dbReference type="InterPro" id="IPR040919">
    <property type="entry name" value="Asparaginase_C"/>
</dbReference>
<evidence type="ECO:0000256" key="3">
    <source>
        <dbReference type="PIRSR" id="PIRSR001220-1"/>
    </source>
</evidence>
<dbReference type="PANTHER" id="PTHR11707:SF28">
    <property type="entry name" value="60 KDA LYSOPHOSPHOLIPASE"/>
    <property type="match status" value="1"/>
</dbReference>
<feature type="compositionally biased region" description="Basic and acidic residues" evidence="5">
    <location>
        <begin position="16"/>
        <end position="30"/>
    </location>
</feature>
<feature type="domain" description="Asparaginase/glutaminase C-terminal" evidence="7">
    <location>
        <begin position="244"/>
        <end position="360"/>
    </location>
</feature>
<dbReference type="FunFam" id="3.40.50.1170:FF:000001">
    <property type="entry name" value="L-asparaginase 2"/>
    <property type="match status" value="1"/>
</dbReference>
<dbReference type="InterPro" id="IPR027474">
    <property type="entry name" value="L-asparaginase_N"/>
</dbReference>